<dbReference type="EMBL" id="JAOPLV010000001">
    <property type="protein sequence ID" value="MDM5138788.1"/>
    <property type="molecule type" value="Genomic_DNA"/>
</dbReference>
<dbReference type="RefSeq" id="WP_290021207.1">
    <property type="nucleotide sequence ID" value="NZ_JAOPLV010000001.1"/>
</dbReference>
<dbReference type="AlphaFoldDB" id="A0AAW7I3H0"/>
<evidence type="ECO:0000313" key="1">
    <source>
        <dbReference type="EMBL" id="MDM5138788.1"/>
    </source>
</evidence>
<organism evidence="1 2">
    <name type="scientific">Aeromonas bestiarum</name>
    <dbReference type="NCBI Taxonomy" id="105751"/>
    <lineage>
        <taxon>Bacteria</taxon>
        <taxon>Pseudomonadati</taxon>
        <taxon>Pseudomonadota</taxon>
        <taxon>Gammaproteobacteria</taxon>
        <taxon>Aeromonadales</taxon>
        <taxon>Aeromonadaceae</taxon>
        <taxon>Aeromonas</taxon>
    </lineage>
</organism>
<dbReference type="InterPro" id="IPR025455">
    <property type="entry name" value="DUF4276"/>
</dbReference>
<accession>A0AAW7I3H0</accession>
<protein>
    <submittedName>
        <fullName evidence="1">DUF4276 family protein</fullName>
    </submittedName>
</protein>
<name>A0AAW7I3H0_9GAMM</name>
<dbReference type="Pfam" id="PF14103">
    <property type="entry name" value="DUF4276"/>
    <property type="match status" value="1"/>
</dbReference>
<gene>
    <name evidence="1" type="ORF">OB959_03090</name>
</gene>
<proteinExistence type="predicted"/>
<sequence length="232" mass="25850">MSEPIRDYIEVMAIVEGKTEQVFIEQVLAPYLAEQMIFIYATQVSKPGQKGGDVRFSRMSRDIGLHLKQRSDTYVTTLVDYYGVKEWPGIETLGHPNNPQQIADHLNEATLQQVVGKFTEQQAERRFIPFIAVHEFEALLFSDSAILASELGVPEPEVNAVLAECGSAEAINNGPDTAPSKRLDRWSANGKFAKTTKGIAIAQRIGIPRMRAQCPLFNTWIARIEALMLESA</sequence>
<reference evidence="1" key="1">
    <citation type="submission" date="2023-08" db="EMBL/GenBank/DDBJ databases">
        <title>WGS of Aeromonas isolates.</title>
        <authorList>
            <person name="Lee H."/>
        </authorList>
    </citation>
    <scope>NUCLEOTIDE SEQUENCE</scope>
    <source>
        <strain evidence="1">SL22</strain>
    </source>
</reference>
<evidence type="ECO:0000313" key="2">
    <source>
        <dbReference type="Proteomes" id="UP001168216"/>
    </source>
</evidence>
<dbReference type="Proteomes" id="UP001168216">
    <property type="component" value="Unassembled WGS sequence"/>
</dbReference>
<comment type="caution">
    <text evidence="1">The sequence shown here is derived from an EMBL/GenBank/DDBJ whole genome shotgun (WGS) entry which is preliminary data.</text>
</comment>